<feature type="domain" description="Multidrug resistance protein MdtA-like C-terminal permuted SH3" evidence="6">
    <location>
        <begin position="290"/>
        <end position="350"/>
    </location>
</feature>
<name>A0A2S0MSS9_9RHOB</name>
<dbReference type="Pfam" id="PF25967">
    <property type="entry name" value="RND-MFP_C"/>
    <property type="match status" value="1"/>
</dbReference>
<feature type="domain" description="Multidrug resistance protein MdtA-like barrel-sandwich hybrid" evidence="4">
    <location>
        <begin position="49"/>
        <end position="181"/>
    </location>
</feature>
<organism evidence="7 8">
    <name type="scientific">Pukyongiella litopenaei</name>
    <dbReference type="NCBI Taxonomy" id="2605946"/>
    <lineage>
        <taxon>Bacteria</taxon>
        <taxon>Pseudomonadati</taxon>
        <taxon>Pseudomonadota</taxon>
        <taxon>Alphaproteobacteria</taxon>
        <taxon>Rhodobacterales</taxon>
        <taxon>Paracoccaceae</taxon>
        <taxon>Pukyongiella</taxon>
    </lineage>
</organism>
<dbReference type="PANTHER" id="PTHR30158:SF3">
    <property type="entry name" value="MULTIDRUG EFFLUX PUMP SUBUNIT ACRA-RELATED"/>
    <property type="match status" value="1"/>
</dbReference>
<dbReference type="SUPFAM" id="SSF111369">
    <property type="entry name" value="HlyD-like secretion proteins"/>
    <property type="match status" value="1"/>
</dbReference>
<dbReference type="InterPro" id="IPR058627">
    <property type="entry name" value="MdtA-like_C"/>
</dbReference>
<dbReference type="Pfam" id="PF25917">
    <property type="entry name" value="BSH_RND"/>
    <property type="match status" value="1"/>
</dbReference>
<dbReference type="Pfam" id="PF25876">
    <property type="entry name" value="HH_MFP_RND"/>
    <property type="match status" value="1"/>
</dbReference>
<comment type="subcellular location">
    <subcellularLocation>
        <location evidence="1">Cell envelope</location>
    </subcellularLocation>
</comment>
<proteinExistence type="inferred from homology"/>
<accession>A0A2S0MSS9</accession>
<dbReference type="Gene3D" id="2.40.420.20">
    <property type="match status" value="1"/>
</dbReference>
<reference evidence="8" key="1">
    <citation type="submission" date="2018-03" db="EMBL/GenBank/DDBJ databases">
        <title>Genomic analysis of the strain SH-1 isolated from shrimp intestine.</title>
        <authorList>
            <person name="Kim Y.-S."/>
            <person name="Kim S.-E."/>
            <person name="Kim K.-H."/>
        </authorList>
    </citation>
    <scope>NUCLEOTIDE SEQUENCE [LARGE SCALE GENOMIC DNA]</scope>
    <source>
        <strain evidence="8">SH-1</strain>
    </source>
</reference>
<dbReference type="FunFam" id="2.40.420.20:FF:000001">
    <property type="entry name" value="Efflux RND transporter periplasmic adaptor subunit"/>
    <property type="match status" value="1"/>
</dbReference>
<dbReference type="AlphaFoldDB" id="A0A2S0MSS9"/>
<dbReference type="KEGG" id="thas:C6Y53_15230"/>
<evidence type="ECO:0000313" key="7">
    <source>
        <dbReference type="EMBL" id="AVO38922.1"/>
    </source>
</evidence>
<dbReference type="Pfam" id="PF25944">
    <property type="entry name" value="Beta-barrel_RND"/>
    <property type="match status" value="1"/>
</dbReference>
<feature type="domain" description="Multidrug resistance protein MdtA-like alpha-helical hairpin" evidence="3">
    <location>
        <begin position="91"/>
        <end position="158"/>
    </location>
</feature>
<dbReference type="PANTHER" id="PTHR30158">
    <property type="entry name" value="ACRA/E-RELATED COMPONENT OF DRUG EFFLUX TRANSPORTER"/>
    <property type="match status" value="1"/>
</dbReference>
<dbReference type="NCBIfam" id="TIGR01730">
    <property type="entry name" value="RND_mfp"/>
    <property type="match status" value="1"/>
</dbReference>
<dbReference type="Gene3D" id="1.10.287.470">
    <property type="entry name" value="Helix hairpin bin"/>
    <property type="match status" value="1"/>
</dbReference>
<dbReference type="Proteomes" id="UP000237655">
    <property type="component" value="Chromosome"/>
</dbReference>
<dbReference type="GO" id="GO:0046677">
    <property type="term" value="P:response to antibiotic"/>
    <property type="evidence" value="ECO:0007669"/>
    <property type="project" value="TreeGrafter"/>
</dbReference>
<feature type="domain" description="Multidrug resistance protein MdtA-like beta-barrel" evidence="5">
    <location>
        <begin position="194"/>
        <end position="284"/>
    </location>
</feature>
<dbReference type="Gene3D" id="2.40.50.100">
    <property type="match status" value="1"/>
</dbReference>
<dbReference type="InterPro" id="IPR058625">
    <property type="entry name" value="MdtA-like_BSH"/>
</dbReference>
<evidence type="ECO:0000256" key="1">
    <source>
        <dbReference type="ARBA" id="ARBA00004196"/>
    </source>
</evidence>
<dbReference type="EMBL" id="CP027665">
    <property type="protein sequence ID" value="AVO38922.1"/>
    <property type="molecule type" value="Genomic_DNA"/>
</dbReference>
<dbReference type="InterPro" id="IPR058626">
    <property type="entry name" value="MdtA-like_b-barrel"/>
</dbReference>
<dbReference type="InterPro" id="IPR006143">
    <property type="entry name" value="RND_pump_MFP"/>
</dbReference>
<gene>
    <name evidence="7" type="ORF">C6Y53_15230</name>
</gene>
<sequence length="368" mass="39744">MLALARPFAAQAQDDTAETAAPKVTVAAAYTDDITEEAVFIGRAEAVDRVDIVARVSGFVDEVAVEDGASVKEGDLLYRIERDSYEASLSARQADLSKAEAQLDLARIELDRKSELLARGSSPESERDLARANELAAEADVKAAHAAIRKAELELSYTDIHAPFDGKIGRNNASTGELVSPSTGPLVTLVRQAPMFVRFSLSEKQLSSILEKLSTDTADLTKSERKPDVYVTLPNGSDMADPGEIVFVDNRISPQTGTISMLAQFDNDPQLLVDGAYVRVRIEAVQPTHALLIPQESIQRDQRGDFVLAISPEQMVEQRYVTLGQQVGTAVVVEEGLREGESVIVEGLQRVRPGVKVDAVLSGRASEG</sequence>
<evidence type="ECO:0000259" key="3">
    <source>
        <dbReference type="Pfam" id="PF25876"/>
    </source>
</evidence>
<evidence type="ECO:0000259" key="6">
    <source>
        <dbReference type="Pfam" id="PF25967"/>
    </source>
</evidence>
<dbReference type="GO" id="GO:0030313">
    <property type="term" value="C:cell envelope"/>
    <property type="evidence" value="ECO:0007669"/>
    <property type="project" value="UniProtKB-SubCell"/>
</dbReference>
<evidence type="ECO:0000259" key="5">
    <source>
        <dbReference type="Pfam" id="PF25944"/>
    </source>
</evidence>
<dbReference type="InterPro" id="IPR058624">
    <property type="entry name" value="MdtA-like_HH"/>
</dbReference>
<evidence type="ECO:0000313" key="8">
    <source>
        <dbReference type="Proteomes" id="UP000237655"/>
    </source>
</evidence>
<dbReference type="GO" id="GO:0005886">
    <property type="term" value="C:plasma membrane"/>
    <property type="evidence" value="ECO:0007669"/>
    <property type="project" value="TreeGrafter"/>
</dbReference>
<dbReference type="Gene3D" id="2.40.30.170">
    <property type="match status" value="1"/>
</dbReference>
<dbReference type="GO" id="GO:0022857">
    <property type="term" value="F:transmembrane transporter activity"/>
    <property type="evidence" value="ECO:0007669"/>
    <property type="project" value="InterPro"/>
</dbReference>
<keyword evidence="8" id="KW-1185">Reference proteome</keyword>
<comment type="similarity">
    <text evidence="2">Belongs to the membrane fusion protein (MFP) (TC 8.A.1) family.</text>
</comment>
<evidence type="ECO:0000256" key="2">
    <source>
        <dbReference type="ARBA" id="ARBA00009477"/>
    </source>
</evidence>
<protein>
    <submittedName>
        <fullName evidence="7">Efflux RND transporter periplasmic adaptor subunit</fullName>
    </submittedName>
</protein>
<evidence type="ECO:0000259" key="4">
    <source>
        <dbReference type="Pfam" id="PF25917"/>
    </source>
</evidence>